<feature type="domain" description="Ubiquitin-like protease family profile" evidence="7">
    <location>
        <begin position="478"/>
        <end position="783"/>
    </location>
</feature>
<evidence type="ECO:0000256" key="1">
    <source>
        <dbReference type="ARBA" id="ARBA00005234"/>
    </source>
</evidence>
<evidence type="ECO:0000256" key="4">
    <source>
        <dbReference type="ARBA" id="ARBA00022786"/>
    </source>
</evidence>
<feature type="region of interest" description="Disordered" evidence="6">
    <location>
        <begin position="1"/>
        <end position="23"/>
    </location>
</feature>
<feature type="compositionally biased region" description="Basic and acidic residues" evidence="6">
    <location>
        <begin position="858"/>
        <end position="880"/>
    </location>
</feature>
<dbReference type="PhylomeDB" id="E9HR93"/>
<dbReference type="GO" id="GO:0005737">
    <property type="term" value="C:cytoplasm"/>
    <property type="evidence" value="ECO:0000318"/>
    <property type="project" value="GO_Central"/>
</dbReference>
<name>E9HR93_DAPPU</name>
<dbReference type="SUPFAM" id="SSF54001">
    <property type="entry name" value="Cysteine proteinases"/>
    <property type="match status" value="1"/>
</dbReference>
<comment type="similarity">
    <text evidence="1">Belongs to the peptidase C48 family.</text>
</comment>
<dbReference type="InterPro" id="IPR003653">
    <property type="entry name" value="Peptidase_C48_C"/>
</dbReference>
<dbReference type="GO" id="GO:0016926">
    <property type="term" value="P:protein desumoylation"/>
    <property type="evidence" value="ECO:0000318"/>
    <property type="project" value="GO_Central"/>
</dbReference>
<dbReference type="InParanoid" id="E9HR93"/>
<dbReference type="GO" id="GO:0006508">
    <property type="term" value="P:proteolysis"/>
    <property type="evidence" value="ECO:0007669"/>
    <property type="project" value="UniProtKB-KW"/>
</dbReference>
<feature type="region of interest" description="Disordered" evidence="6">
    <location>
        <begin position="71"/>
        <end position="97"/>
    </location>
</feature>
<feature type="region of interest" description="Disordered" evidence="6">
    <location>
        <begin position="850"/>
        <end position="880"/>
    </location>
</feature>
<evidence type="ECO:0000256" key="6">
    <source>
        <dbReference type="SAM" id="MobiDB-lite"/>
    </source>
</evidence>
<keyword evidence="4" id="KW-0833">Ubl conjugation pathway</keyword>
<dbReference type="PANTHER" id="PTHR46896:SF3">
    <property type="entry name" value="FI06413P-RELATED"/>
    <property type="match status" value="1"/>
</dbReference>
<evidence type="ECO:0000259" key="7">
    <source>
        <dbReference type="PROSITE" id="PS50600"/>
    </source>
</evidence>
<feature type="compositionally biased region" description="Polar residues" evidence="6">
    <location>
        <begin position="128"/>
        <end position="148"/>
    </location>
</feature>
<dbReference type="GO" id="GO:0005634">
    <property type="term" value="C:nucleus"/>
    <property type="evidence" value="ECO:0000318"/>
    <property type="project" value="GO_Central"/>
</dbReference>
<evidence type="ECO:0000313" key="9">
    <source>
        <dbReference type="Proteomes" id="UP000000305"/>
    </source>
</evidence>
<dbReference type="GO" id="GO:0070139">
    <property type="term" value="F:SUMO-specific endopeptidase activity"/>
    <property type="evidence" value="ECO:0000318"/>
    <property type="project" value="GO_Central"/>
</dbReference>
<dbReference type="Proteomes" id="UP000000305">
    <property type="component" value="Unassembled WGS sequence"/>
</dbReference>
<protein>
    <recommendedName>
        <fullName evidence="7">Ubiquitin-like protease family profile domain-containing protein</fullName>
    </recommendedName>
</protein>
<evidence type="ECO:0000256" key="2">
    <source>
        <dbReference type="ARBA" id="ARBA00022553"/>
    </source>
</evidence>
<keyword evidence="9" id="KW-1185">Reference proteome</keyword>
<evidence type="ECO:0000256" key="5">
    <source>
        <dbReference type="ARBA" id="ARBA00022801"/>
    </source>
</evidence>
<keyword evidence="2" id="KW-0597">Phosphoprotein</keyword>
<dbReference type="OMA" id="NIKECEP"/>
<dbReference type="EMBL" id="GL732732">
    <property type="protein sequence ID" value="EFX65750.1"/>
    <property type="molecule type" value="Genomic_DNA"/>
</dbReference>
<dbReference type="eggNOG" id="KOG0779">
    <property type="taxonomic scope" value="Eukaryota"/>
</dbReference>
<dbReference type="InterPro" id="IPR051947">
    <property type="entry name" value="Sentrin-specific_protease"/>
</dbReference>
<dbReference type="STRING" id="6669.E9HR93"/>
<dbReference type="Gene3D" id="1.10.418.20">
    <property type="match status" value="2"/>
</dbReference>
<dbReference type="OrthoDB" id="6346036at2759"/>
<dbReference type="PANTHER" id="PTHR46896">
    <property type="entry name" value="SENTRIN-SPECIFIC PROTEASE"/>
    <property type="match status" value="1"/>
</dbReference>
<reference evidence="8 9" key="1">
    <citation type="journal article" date="2011" name="Science">
        <title>The ecoresponsive genome of Daphnia pulex.</title>
        <authorList>
            <person name="Colbourne J.K."/>
            <person name="Pfrender M.E."/>
            <person name="Gilbert D."/>
            <person name="Thomas W.K."/>
            <person name="Tucker A."/>
            <person name="Oakley T.H."/>
            <person name="Tokishita S."/>
            <person name="Aerts A."/>
            <person name="Arnold G.J."/>
            <person name="Basu M.K."/>
            <person name="Bauer D.J."/>
            <person name="Caceres C.E."/>
            <person name="Carmel L."/>
            <person name="Casola C."/>
            <person name="Choi J.H."/>
            <person name="Detter J.C."/>
            <person name="Dong Q."/>
            <person name="Dusheyko S."/>
            <person name="Eads B.D."/>
            <person name="Frohlich T."/>
            <person name="Geiler-Samerotte K.A."/>
            <person name="Gerlach D."/>
            <person name="Hatcher P."/>
            <person name="Jogdeo S."/>
            <person name="Krijgsveld J."/>
            <person name="Kriventseva E.V."/>
            <person name="Kultz D."/>
            <person name="Laforsch C."/>
            <person name="Lindquist E."/>
            <person name="Lopez J."/>
            <person name="Manak J.R."/>
            <person name="Muller J."/>
            <person name="Pangilinan J."/>
            <person name="Patwardhan R.P."/>
            <person name="Pitluck S."/>
            <person name="Pritham E.J."/>
            <person name="Rechtsteiner A."/>
            <person name="Rho M."/>
            <person name="Rogozin I.B."/>
            <person name="Sakarya O."/>
            <person name="Salamov A."/>
            <person name="Schaack S."/>
            <person name="Shapiro H."/>
            <person name="Shiga Y."/>
            <person name="Skalitzky C."/>
            <person name="Smith Z."/>
            <person name="Souvorov A."/>
            <person name="Sung W."/>
            <person name="Tang Z."/>
            <person name="Tsuchiya D."/>
            <person name="Tu H."/>
            <person name="Vos H."/>
            <person name="Wang M."/>
            <person name="Wolf Y.I."/>
            <person name="Yamagata H."/>
            <person name="Yamada T."/>
            <person name="Ye Y."/>
            <person name="Shaw J.R."/>
            <person name="Andrews J."/>
            <person name="Crease T.J."/>
            <person name="Tang H."/>
            <person name="Lucas S.M."/>
            <person name="Robertson H.M."/>
            <person name="Bork P."/>
            <person name="Koonin E.V."/>
            <person name="Zdobnov E.M."/>
            <person name="Grigoriev I.V."/>
            <person name="Lynch M."/>
            <person name="Boore J.L."/>
        </authorList>
    </citation>
    <scope>NUCLEOTIDE SEQUENCE [LARGE SCALE GENOMIC DNA]</scope>
</reference>
<dbReference type="Gene3D" id="3.30.310.130">
    <property type="entry name" value="Ubiquitin-related"/>
    <property type="match status" value="1"/>
</dbReference>
<gene>
    <name evidence="8" type="ORF">DAPPUDRAFT_117019</name>
</gene>
<organism evidence="8 9">
    <name type="scientific">Daphnia pulex</name>
    <name type="common">Water flea</name>
    <dbReference type="NCBI Taxonomy" id="6669"/>
    <lineage>
        <taxon>Eukaryota</taxon>
        <taxon>Metazoa</taxon>
        <taxon>Ecdysozoa</taxon>
        <taxon>Arthropoda</taxon>
        <taxon>Crustacea</taxon>
        <taxon>Branchiopoda</taxon>
        <taxon>Diplostraca</taxon>
        <taxon>Cladocera</taxon>
        <taxon>Anomopoda</taxon>
        <taxon>Daphniidae</taxon>
        <taxon>Daphnia</taxon>
    </lineage>
</organism>
<dbReference type="HOGENOM" id="CLU_320101_0_0_1"/>
<keyword evidence="5" id="KW-0378">Hydrolase</keyword>
<feature type="compositionally biased region" description="Low complexity" evidence="6">
    <location>
        <begin position="1"/>
        <end position="22"/>
    </location>
</feature>
<evidence type="ECO:0000256" key="3">
    <source>
        <dbReference type="ARBA" id="ARBA00022670"/>
    </source>
</evidence>
<dbReference type="PROSITE" id="PS50600">
    <property type="entry name" value="ULP_PROTEASE"/>
    <property type="match status" value="1"/>
</dbReference>
<evidence type="ECO:0000313" key="8">
    <source>
        <dbReference type="EMBL" id="EFX65750.1"/>
    </source>
</evidence>
<sequence length="907" mass="101962">MGESSSKSEISVNSNQRSVSVQETKDILVSENIQPKLLKHNSNSKGIKKITIQEYRKQIGHKVINQKSTQKLGITAKQESNSEEKCRGQSPDPDSANCPHCGHLVSTNKCMKCMRVFEKEKTVHLTSNLKSLPGNKSSGISQMSNDSSYGYRRTRTQNAQPSRQSRAKFEEPQCVTLSSDEDDDSFQETKKLKCDGTDKSTEKLDVNPSIVIQEQPNIKECEPLNGVSMDLPIDAEEEIGSSDLLRWKEGGLNGPFFAVNCRSVRIGSYKITPVGRVLFSSEGIMLQAPVFHNHDGPSEKSAVWVNVAIPSEQLLKVDAYFSRKLQVIFLNVGPSWCRQLSTKLGLTKSGPYWDSASEDENKKRLTLLPDGLDDAAKNAIKQVFVPQGVYNEINQAEANRLLVISSPPEVRDALKRLPATTAVSAETSVSTTETQLNGRKDDTSKVEIRITRGSSKSLARTVLPVTPMFSWSDGPDRFSVTTEDYACLNQDNLLNDSIIDFYLRYVFSTKTDDSLKKKCHVFSSFFYQRLTTRPPKVNGRKHPIEDDDSLSIKEKRHSRVKSWTKKVDIFEKDYLVIPINERNHWFLAIVCFPWLSGPVTAIDNQPIKLRPQQTYSKKITDQQRTLVAVNGESFHIGNTTVTPVNSNSKSTKDDQQITLNVDVERDEAESDEEELLCAIDRSPVEKLPEIAGPIKQPCILFFDSLAGSAHNRVATTLREYLMVEHQVKKMKPNEKSIVAFRKDAVKPFIPFTKESMISACLDVPQQNNSYDCGIFVLQYAEYFMKNPIPDYNLRNIKLSNWFPPHIAGRKRKNIQFLLIQLTKGTNPSADQVLNLLPRDDVRIALQDRSKTAAATNKENGENGSENKTEAMEEDGKSEVFLDKEKVEKGASPSNIVYDQEANNEMEK</sequence>
<proteinExistence type="inferred from homology"/>
<dbReference type="KEGG" id="dpx:DAPPUDRAFT_117019"/>
<accession>E9HR93</accession>
<keyword evidence="3" id="KW-0645">Protease</keyword>
<dbReference type="AlphaFoldDB" id="E9HR93"/>
<dbReference type="InterPro" id="IPR038765">
    <property type="entry name" value="Papain-like_cys_pep_sf"/>
</dbReference>
<feature type="region of interest" description="Disordered" evidence="6">
    <location>
        <begin position="128"/>
        <end position="182"/>
    </location>
</feature>
<dbReference type="Pfam" id="PF02902">
    <property type="entry name" value="Peptidase_C48"/>
    <property type="match status" value="1"/>
</dbReference>